<keyword evidence="4" id="KW-0963">Cytoplasm</keyword>
<dbReference type="PANTHER" id="PTHR43445">
    <property type="entry name" value="UDP-N-ACETYLMURAMATE--L-ALANINE LIGASE-RELATED"/>
    <property type="match status" value="1"/>
</dbReference>
<comment type="subcellular location">
    <subcellularLocation>
        <location evidence="1">Cytoplasm</location>
    </subcellularLocation>
</comment>
<dbReference type="AlphaFoldDB" id="A0A6J7DND5"/>
<dbReference type="SUPFAM" id="SSF51984">
    <property type="entry name" value="MurCD N-terminal domain"/>
    <property type="match status" value="1"/>
</dbReference>
<accession>A0A6J7DND5</accession>
<evidence type="ECO:0000256" key="4">
    <source>
        <dbReference type="ARBA" id="ARBA00022490"/>
    </source>
</evidence>
<evidence type="ECO:0000259" key="10">
    <source>
        <dbReference type="Pfam" id="PF02875"/>
    </source>
</evidence>
<proteinExistence type="inferred from homology"/>
<dbReference type="PANTHER" id="PTHR43445:SF3">
    <property type="entry name" value="UDP-N-ACETYLMURAMATE--L-ALANINE LIGASE"/>
    <property type="match status" value="1"/>
</dbReference>
<evidence type="ECO:0000256" key="6">
    <source>
        <dbReference type="ARBA" id="ARBA00022741"/>
    </source>
</evidence>
<comment type="pathway">
    <text evidence="2">Cell wall biogenesis; peptidoglycan biosynthesis.</text>
</comment>
<protein>
    <recommendedName>
        <fullName evidence="3">UDP-N-acetylmuramate--L-alanine ligase</fullName>
        <ecNumber evidence="3">6.3.2.8</ecNumber>
    </recommendedName>
</protein>
<dbReference type="InterPro" id="IPR004101">
    <property type="entry name" value="Mur_ligase_C"/>
</dbReference>
<dbReference type="UniPathway" id="UPA00219"/>
<evidence type="ECO:0000256" key="2">
    <source>
        <dbReference type="ARBA" id="ARBA00004752"/>
    </source>
</evidence>
<dbReference type="SUPFAM" id="SSF53623">
    <property type="entry name" value="MurD-like peptide ligases, catalytic domain"/>
    <property type="match status" value="1"/>
</dbReference>
<dbReference type="InterPro" id="IPR005758">
    <property type="entry name" value="UDP-N-AcMur_Ala_ligase_MurC"/>
</dbReference>
<sequence length="440" mass="45971">MSARWAGRHLHLVGIGGAGMSGYALAAAALGAQVSGSDRDDSPLLAELRAAGIDARPGHAAEHLPDEPSLEVVCSSAVPPDNPEVAEAHRRGLPVLARAALLGELTTLRRTIAVAGAHGKTTTSSMIAHILITCGLDPGYLIGGRLRSTGLGAAWGSGEWLVVEADESDRSMLALDVEIAVVTNVELDHHATYGSLGELREVFREFLDGPQAAVLWDRPDLLALRAGETVAFDDCGADLGEGTSALVWRGHRVFVPVPGRHNARNAVAALEAARLAGAPEAEAVTALASFAGAGRRFEQLGTAARGALVVDDYAHHPTEVAATIAAARSLGRGRVVVVFQPHLYSRTRQLAGAFGRALAAADVVCVLEVYPAREQAQDFPGVGGLLIAEAAADAAAGREVFWLPAFDDAERVLRERLRSDDVCLVLGAGDVRVLGERLVA</sequence>
<dbReference type="EMBL" id="CAFBLQ010000064">
    <property type="protein sequence ID" value="CAB4871008.1"/>
    <property type="molecule type" value="Genomic_DNA"/>
</dbReference>
<reference evidence="12" key="1">
    <citation type="submission" date="2020-05" db="EMBL/GenBank/DDBJ databases">
        <authorList>
            <person name="Chiriac C."/>
            <person name="Salcher M."/>
            <person name="Ghai R."/>
            <person name="Kavagutti S V."/>
        </authorList>
    </citation>
    <scope>NUCLEOTIDE SEQUENCE</scope>
</reference>
<keyword evidence="6" id="KW-0547">Nucleotide-binding</keyword>
<dbReference type="Pfam" id="PF08245">
    <property type="entry name" value="Mur_ligase_M"/>
    <property type="match status" value="1"/>
</dbReference>
<dbReference type="Gene3D" id="3.40.50.720">
    <property type="entry name" value="NAD(P)-binding Rossmann-like Domain"/>
    <property type="match status" value="1"/>
</dbReference>
<dbReference type="GO" id="GO:0008763">
    <property type="term" value="F:UDP-N-acetylmuramate-L-alanine ligase activity"/>
    <property type="evidence" value="ECO:0007669"/>
    <property type="project" value="UniProtKB-EC"/>
</dbReference>
<dbReference type="GO" id="GO:0005737">
    <property type="term" value="C:cytoplasm"/>
    <property type="evidence" value="ECO:0007669"/>
    <property type="project" value="UniProtKB-SubCell"/>
</dbReference>
<keyword evidence="5" id="KW-0436">Ligase</keyword>
<dbReference type="NCBIfam" id="TIGR01082">
    <property type="entry name" value="murC"/>
    <property type="match status" value="1"/>
</dbReference>
<evidence type="ECO:0000256" key="7">
    <source>
        <dbReference type="ARBA" id="ARBA00022840"/>
    </source>
</evidence>
<dbReference type="InterPro" id="IPR000713">
    <property type="entry name" value="Mur_ligase_N"/>
</dbReference>
<evidence type="ECO:0000259" key="11">
    <source>
        <dbReference type="Pfam" id="PF08245"/>
    </source>
</evidence>
<name>A0A6J7DND5_9ZZZZ</name>
<evidence type="ECO:0000256" key="8">
    <source>
        <dbReference type="ARBA" id="ARBA00047833"/>
    </source>
</evidence>
<dbReference type="SUPFAM" id="SSF53244">
    <property type="entry name" value="MurD-like peptide ligases, peptide-binding domain"/>
    <property type="match status" value="1"/>
</dbReference>
<dbReference type="EC" id="6.3.2.8" evidence="3"/>
<evidence type="ECO:0000256" key="5">
    <source>
        <dbReference type="ARBA" id="ARBA00022598"/>
    </source>
</evidence>
<dbReference type="Pfam" id="PF02875">
    <property type="entry name" value="Mur_ligase_C"/>
    <property type="match status" value="1"/>
</dbReference>
<dbReference type="Pfam" id="PF01225">
    <property type="entry name" value="Mur_ligase"/>
    <property type="match status" value="1"/>
</dbReference>
<dbReference type="HAMAP" id="MF_00046">
    <property type="entry name" value="MurC"/>
    <property type="match status" value="1"/>
</dbReference>
<evidence type="ECO:0000259" key="9">
    <source>
        <dbReference type="Pfam" id="PF01225"/>
    </source>
</evidence>
<keyword evidence="7" id="KW-0067">ATP-binding</keyword>
<dbReference type="InterPro" id="IPR013221">
    <property type="entry name" value="Mur_ligase_cen"/>
</dbReference>
<feature type="domain" description="Mur ligase N-terminal catalytic" evidence="9">
    <location>
        <begin position="9"/>
        <end position="107"/>
    </location>
</feature>
<feature type="domain" description="Mur ligase central" evidence="11">
    <location>
        <begin position="114"/>
        <end position="272"/>
    </location>
</feature>
<evidence type="ECO:0000313" key="12">
    <source>
        <dbReference type="EMBL" id="CAB4871008.1"/>
    </source>
</evidence>
<dbReference type="InterPro" id="IPR036615">
    <property type="entry name" value="Mur_ligase_C_dom_sf"/>
</dbReference>
<dbReference type="GO" id="GO:0005524">
    <property type="term" value="F:ATP binding"/>
    <property type="evidence" value="ECO:0007669"/>
    <property type="project" value="UniProtKB-KW"/>
</dbReference>
<organism evidence="12">
    <name type="scientific">freshwater metagenome</name>
    <dbReference type="NCBI Taxonomy" id="449393"/>
    <lineage>
        <taxon>unclassified sequences</taxon>
        <taxon>metagenomes</taxon>
        <taxon>ecological metagenomes</taxon>
    </lineage>
</organism>
<dbReference type="Gene3D" id="3.90.190.20">
    <property type="entry name" value="Mur ligase, C-terminal domain"/>
    <property type="match status" value="1"/>
</dbReference>
<comment type="catalytic activity">
    <reaction evidence="8">
        <text>UDP-N-acetyl-alpha-D-muramate + L-alanine + ATP = UDP-N-acetyl-alpha-D-muramoyl-L-alanine + ADP + phosphate + H(+)</text>
        <dbReference type="Rhea" id="RHEA:23372"/>
        <dbReference type="ChEBI" id="CHEBI:15378"/>
        <dbReference type="ChEBI" id="CHEBI:30616"/>
        <dbReference type="ChEBI" id="CHEBI:43474"/>
        <dbReference type="ChEBI" id="CHEBI:57972"/>
        <dbReference type="ChEBI" id="CHEBI:70757"/>
        <dbReference type="ChEBI" id="CHEBI:83898"/>
        <dbReference type="ChEBI" id="CHEBI:456216"/>
        <dbReference type="EC" id="6.3.2.8"/>
    </reaction>
</comment>
<evidence type="ECO:0000256" key="1">
    <source>
        <dbReference type="ARBA" id="ARBA00004496"/>
    </source>
</evidence>
<evidence type="ECO:0000256" key="3">
    <source>
        <dbReference type="ARBA" id="ARBA00012211"/>
    </source>
</evidence>
<gene>
    <name evidence="12" type="ORF">UFOPK3423_00739</name>
</gene>
<dbReference type="InterPro" id="IPR050061">
    <property type="entry name" value="MurCDEF_pg_biosynth"/>
</dbReference>
<dbReference type="InterPro" id="IPR036565">
    <property type="entry name" value="Mur-like_cat_sf"/>
</dbReference>
<feature type="domain" description="Mur ligase C-terminal" evidence="10">
    <location>
        <begin position="295"/>
        <end position="429"/>
    </location>
</feature>
<dbReference type="Gene3D" id="3.40.1190.10">
    <property type="entry name" value="Mur-like, catalytic domain"/>
    <property type="match status" value="1"/>
</dbReference>
<dbReference type="GO" id="GO:0009252">
    <property type="term" value="P:peptidoglycan biosynthetic process"/>
    <property type="evidence" value="ECO:0007669"/>
    <property type="project" value="UniProtKB-UniPathway"/>
</dbReference>